<evidence type="ECO:0000256" key="1">
    <source>
        <dbReference type="ARBA" id="ARBA00001917"/>
    </source>
</evidence>
<dbReference type="GO" id="GO:0016628">
    <property type="term" value="F:oxidoreductase activity, acting on the CH-CH group of donors, NAD or NADP as acceptor"/>
    <property type="evidence" value="ECO:0007669"/>
    <property type="project" value="UniProtKB-ARBA"/>
</dbReference>
<dbReference type="Gene3D" id="3.20.20.70">
    <property type="entry name" value="Aldolase class I"/>
    <property type="match status" value="1"/>
</dbReference>
<dbReference type="EMBL" id="QOCE01000001">
    <property type="protein sequence ID" value="RBW62883.1"/>
    <property type="molecule type" value="Genomic_DNA"/>
</dbReference>
<dbReference type="GO" id="GO:0005829">
    <property type="term" value="C:cytosol"/>
    <property type="evidence" value="ECO:0007669"/>
    <property type="project" value="UniProtKB-ARBA"/>
</dbReference>
<proteinExistence type="inferred from homology"/>
<dbReference type="PANTHER" id="PTHR22893:SF91">
    <property type="entry name" value="NADPH DEHYDROGENASE 2-RELATED"/>
    <property type="match status" value="1"/>
</dbReference>
<dbReference type="SUPFAM" id="SSF51395">
    <property type="entry name" value="FMN-linked oxidoreductases"/>
    <property type="match status" value="1"/>
</dbReference>
<reference evidence="5 6" key="1">
    <citation type="submission" date="2018-07" db="EMBL/GenBank/DDBJ databases">
        <title>Modular assembly of carbohydrate-degrading microbial communities in the ocean.</title>
        <authorList>
            <person name="Enke T.N."/>
            <person name="Datta M.S."/>
            <person name="Schwartzman J.A."/>
            <person name="Cermak N."/>
            <person name="Schmitz D.A."/>
            <person name="Barrere J."/>
            <person name="Cordero O.X."/>
        </authorList>
    </citation>
    <scope>NUCLEOTIDE SEQUENCE [LARGE SCALE GENOMIC DNA]</scope>
    <source>
        <strain evidence="5 6">C3M10</strain>
    </source>
</reference>
<accession>A0A366XGE7</accession>
<gene>
    <name evidence="5" type="ORF">DS909_00155</name>
</gene>
<dbReference type="Pfam" id="PF00724">
    <property type="entry name" value="Oxidored_FMN"/>
    <property type="match status" value="1"/>
</dbReference>
<dbReference type="GO" id="GO:0010181">
    <property type="term" value="F:FMN binding"/>
    <property type="evidence" value="ECO:0007669"/>
    <property type="project" value="InterPro"/>
</dbReference>
<dbReference type="CDD" id="cd02933">
    <property type="entry name" value="OYE_like_FMN"/>
    <property type="match status" value="1"/>
</dbReference>
<feature type="domain" description="NADH:flavin oxidoreductase/NADH oxidase N-terminal" evidence="4">
    <location>
        <begin position="5"/>
        <end position="337"/>
    </location>
</feature>
<comment type="cofactor">
    <cofactor evidence="1">
        <name>FMN</name>
        <dbReference type="ChEBI" id="CHEBI:58210"/>
    </cofactor>
</comment>
<dbReference type="InterPro" id="IPR001155">
    <property type="entry name" value="OxRdtase_FMN_N"/>
</dbReference>
<dbReference type="OrthoDB" id="9784632at2"/>
<keyword evidence="3" id="KW-0560">Oxidoreductase</keyword>
<name>A0A366XGE7_9RHOB</name>
<evidence type="ECO:0000313" key="6">
    <source>
        <dbReference type="Proteomes" id="UP000252706"/>
    </source>
</evidence>
<dbReference type="Proteomes" id="UP000252706">
    <property type="component" value="Unassembled WGS sequence"/>
</dbReference>
<dbReference type="AlphaFoldDB" id="A0A366XGE7"/>
<protein>
    <submittedName>
        <fullName evidence="5">Alkene reductase</fullName>
    </submittedName>
</protein>
<comment type="similarity">
    <text evidence="2">Belongs to the NADH:flavin oxidoreductase/NADH oxidase family.</text>
</comment>
<dbReference type="FunFam" id="3.20.20.70:FF:000059">
    <property type="entry name" value="N-ethylmaleimide reductase, FMN-linked"/>
    <property type="match status" value="1"/>
</dbReference>
<dbReference type="InterPro" id="IPR013785">
    <property type="entry name" value="Aldolase_TIM"/>
</dbReference>
<evidence type="ECO:0000256" key="3">
    <source>
        <dbReference type="ARBA" id="ARBA00023002"/>
    </source>
</evidence>
<evidence type="ECO:0000259" key="4">
    <source>
        <dbReference type="Pfam" id="PF00724"/>
    </source>
</evidence>
<dbReference type="InterPro" id="IPR045247">
    <property type="entry name" value="Oye-like"/>
</dbReference>
<organism evidence="5 6">
    <name type="scientific">Phaeobacter gallaeciensis</name>
    <dbReference type="NCBI Taxonomy" id="60890"/>
    <lineage>
        <taxon>Bacteria</taxon>
        <taxon>Pseudomonadati</taxon>
        <taxon>Pseudomonadota</taxon>
        <taxon>Alphaproteobacteria</taxon>
        <taxon>Rhodobacterales</taxon>
        <taxon>Roseobacteraceae</taxon>
        <taxon>Phaeobacter</taxon>
    </lineage>
</organism>
<sequence>MTTTLFDPIKLGDYHLNNRVFMAPMTRARSGPTGVPTDTVATYYAQRASAGLIITEATAVDPRGDGWPGAPGIYTDAQQSGWKLVADAVHAKGGHIFMQLWHMGRAVLTESIGGQRALAPSPIAAEGALPNSQGVPTAFETPEEMSVAQIKDAVRAFATAARRAVDAGLDGIELHAANNFLIDAFLRDGTNQRRDEYGGSIENRSRFLLEVVDAVVAEIGAGKVGVRFSPTNAVFGISDTNPEATFTYAARQLSKRKLAYLHVLEPALDSGSSMSVGLPQVAPALRAAYDGLLILNGSLNKSDGQDAISNGRAEAVAYGIPFIANPDLVERYQSDLALSEPNPDTFYSGGSKGYVDYPNAVLEPAWDKITV</sequence>
<dbReference type="RefSeq" id="WP_113821416.1">
    <property type="nucleotide sequence ID" value="NZ_QOCE01000001.1"/>
</dbReference>
<evidence type="ECO:0000313" key="5">
    <source>
        <dbReference type="EMBL" id="RBW62883.1"/>
    </source>
</evidence>
<dbReference type="PANTHER" id="PTHR22893">
    <property type="entry name" value="NADH OXIDOREDUCTASE-RELATED"/>
    <property type="match status" value="1"/>
</dbReference>
<comment type="caution">
    <text evidence="5">The sequence shown here is derived from an EMBL/GenBank/DDBJ whole genome shotgun (WGS) entry which is preliminary data.</text>
</comment>
<evidence type="ECO:0000256" key="2">
    <source>
        <dbReference type="ARBA" id="ARBA00005979"/>
    </source>
</evidence>